<dbReference type="Proteomes" id="UP000610594">
    <property type="component" value="Unassembled WGS sequence"/>
</dbReference>
<accession>A0ABX0MVB0</accession>
<reference evidence="1 2" key="1">
    <citation type="submission" date="2019-10" db="EMBL/GenBank/DDBJ databases">
        <title>Taxonomy of Antarctic Massilia spp.: description of Massilia rubra sp. nov., Massilia aquatica sp. nov., Massilia mucilaginosa sp. nov., Massilia frigida sp. nov. isolated from streams, lakes and regoliths.</title>
        <authorList>
            <person name="Holochova P."/>
            <person name="Sedlacek I."/>
            <person name="Kralova S."/>
            <person name="Maslanova I."/>
            <person name="Busse H.-J."/>
            <person name="Stankova E."/>
            <person name="Vrbovska V."/>
            <person name="Kovarovic V."/>
            <person name="Bartak M."/>
            <person name="Svec P."/>
            <person name="Pantucek R."/>
        </authorList>
    </citation>
    <scope>NUCLEOTIDE SEQUENCE [LARGE SCALE GENOMIC DNA]</scope>
    <source>
        <strain evidence="1 2">CCM 8694</strain>
    </source>
</reference>
<gene>
    <name evidence="1" type="ORF">F1735_31140</name>
</gene>
<keyword evidence="2" id="KW-1185">Reference proteome</keyword>
<proteinExistence type="predicted"/>
<sequence length="82" mass="8830">MKPKRLTKLEFVVTSPPGKDDSGTADIENAYPRVLGGRAIKQLNLPAQFLSAPTKKRPSGTVVPSNMAEVRTILATRKSKPG</sequence>
<organism evidence="1 2">
    <name type="scientific">Massilia genomosp. 1</name>
    <dbReference type="NCBI Taxonomy" id="2609280"/>
    <lineage>
        <taxon>Bacteria</taxon>
        <taxon>Pseudomonadati</taxon>
        <taxon>Pseudomonadota</taxon>
        <taxon>Betaproteobacteria</taxon>
        <taxon>Burkholderiales</taxon>
        <taxon>Oxalobacteraceae</taxon>
        <taxon>Telluria group</taxon>
        <taxon>Massilia</taxon>
    </lineage>
</organism>
<protein>
    <submittedName>
        <fullName evidence="1">Uncharacterized protein</fullName>
    </submittedName>
</protein>
<name>A0ABX0MVB0_9BURK</name>
<dbReference type="RefSeq" id="WP_167240625.1">
    <property type="nucleotide sequence ID" value="NZ_WHJF01000158.1"/>
</dbReference>
<evidence type="ECO:0000313" key="2">
    <source>
        <dbReference type="Proteomes" id="UP000610594"/>
    </source>
</evidence>
<evidence type="ECO:0000313" key="1">
    <source>
        <dbReference type="EMBL" id="NHZ66692.1"/>
    </source>
</evidence>
<comment type="caution">
    <text evidence="1">The sequence shown here is derived from an EMBL/GenBank/DDBJ whole genome shotgun (WGS) entry which is preliminary data.</text>
</comment>
<dbReference type="EMBL" id="WHJF01000158">
    <property type="protein sequence ID" value="NHZ66692.1"/>
    <property type="molecule type" value="Genomic_DNA"/>
</dbReference>